<sequence length="359" mass="41006">MILIHRVIGQNTLQHIPMAVRFQTGKRDEQEMRRKLEEEFSSLVNAEAYNKCVTIISNGEEESRKRGLTYFDTIRENILNLSELPSTIRIMDFGGGTGTPISAICKTLQALNKDVIVSVEEPHEESLQKYKKCIENLENANLDVSYSGRFQDYFGKSVEELKSIGAYPEEQQDRVLALHSMYHLTRWLDDFCDPQEDIKRAVFVMYTILKPGGMILIQINSGDNVFIWNTAVHCFKICFPNEAVNLMKVAEARSSLLFQGEIADILNESFPTFKASIWHEEVRCDIMIPSLAEVGASILAAYFHGWADDTSKFDPSVLSFCMDFIQREGRKYGLSQEEDGMWRMPSVTHFITIKKVKAD</sequence>
<proteinExistence type="predicted"/>
<dbReference type="KEGG" id="lak:106178842"/>
<accession>A0A1S3K4U0</accession>
<dbReference type="RefSeq" id="XP_013417650.1">
    <property type="nucleotide sequence ID" value="XM_013562196.1"/>
</dbReference>
<dbReference type="Gene3D" id="3.40.50.150">
    <property type="entry name" value="Vaccinia Virus protein VP39"/>
    <property type="match status" value="1"/>
</dbReference>
<dbReference type="SUPFAM" id="SSF53335">
    <property type="entry name" value="S-adenosyl-L-methionine-dependent methyltransferases"/>
    <property type="match status" value="1"/>
</dbReference>
<evidence type="ECO:0000313" key="2">
    <source>
        <dbReference type="Proteomes" id="UP000085678"/>
    </source>
</evidence>
<name>A0A1S3K4U0_LINAN</name>
<dbReference type="AlphaFoldDB" id="A0A1S3K4U0"/>
<dbReference type="InParanoid" id="A0A1S3K4U0"/>
<organism evidence="2 3">
    <name type="scientific">Lingula anatina</name>
    <name type="common">Brachiopod</name>
    <name type="synonym">Lingula unguis</name>
    <dbReference type="NCBI Taxonomy" id="7574"/>
    <lineage>
        <taxon>Eukaryota</taxon>
        <taxon>Metazoa</taxon>
        <taxon>Spiralia</taxon>
        <taxon>Lophotrochozoa</taxon>
        <taxon>Brachiopoda</taxon>
        <taxon>Linguliformea</taxon>
        <taxon>Lingulata</taxon>
        <taxon>Lingulida</taxon>
        <taxon>Linguloidea</taxon>
        <taxon>Lingulidae</taxon>
        <taxon>Lingula</taxon>
    </lineage>
</organism>
<feature type="domain" description="Rho-GAP" evidence="1">
    <location>
        <begin position="297"/>
        <end position="359"/>
    </location>
</feature>
<keyword evidence="2" id="KW-1185">Reference proteome</keyword>
<gene>
    <name evidence="3" type="primary">LOC106178842</name>
</gene>
<evidence type="ECO:0000313" key="3">
    <source>
        <dbReference type="RefSeq" id="XP_013417650.1"/>
    </source>
</evidence>
<reference evidence="3" key="1">
    <citation type="submission" date="2025-08" db="UniProtKB">
        <authorList>
            <consortium name="RefSeq"/>
        </authorList>
    </citation>
    <scope>IDENTIFICATION</scope>
    <source>
        <tissue evidence="3">Gonads</tissue>
    </source>
</reference>
<dbReference type="GeneID" id="106178842"/>
<dbReference type="InterPro" id="IPR029063">
    <property type="entry name" value="SAM-dependent_MTases_sf"/>
</dbReference>
<evidence type="ECO:0000259" key="1">
    <source>
        <dbReference type="PROSITE" id="PS50238"/>
    </source>
</evidence>
<dbReference type="InterPro" id="IPR000198">
    <property type="entry name" value="RhoGAP_dom"/>
</dbReference>
<dbReference type="Proteomes" id="UP000085678">
    <property type="component" value="Unplaced"/>
</dbReference>
<dbReference type="OrthoDB" id="2405035at2759"/>
<protein>
    <submittedName>
        <fullName evidence="3">Uncharacterized protein LOC106178842 isoform X1</fullName>
    </submittedName>
</protein>
<dbReference type="GO" id="GO:0007165">
    <property type="term" value="P:signal transduction"/>
    <property type="evidence" value="ECO:0007669"/>
    <property type="project" value="InterPro"/>
</dbReference>
<dbReference type="PROSITE" id="PS50238">
    <property type="entry name" value="RHOGAP"/>
    <property type="match status" value="1"/>
</dbReference>